<dbReference type="HOGENOM" id="CLU_1694841_0_0_6"/>
<gene>
    <name evidence="1" type="ordered locus">y1566</name>
</gene>
<evidence type="ECO:0000313" key="2">
    <source>
        <dbReference type="Proteomes" id="UP000002490"/>
    </source>
</evidence>
<dbReference type="EMBL" id="AE009952">
    <property type="protein sequence ID" value="AAM85135.1"/>
    <property type="molecule type" value="Genomic_DNA"/>
</dbReference>
<evidence type="ECO:0000313" key="1">
    <source>
        <dbReference type="EMBL" id="AAM85135.1"/>
    </source>
</evidence>
<dbReference type="DNASU" id="1146513"/>
<accession>Q8CLC9</accession>
<dbReference type="AlphaFoldDB" id="Q8CLC9"/>
<organism evidence="1 2">
    <name type="scientific">Yersinia pestis</name>
    <dbReference type="NCBI Taxonomy" id="632"/>
    <lineage>
        <taxon>Bacteria</taxon>
        <taxon>Pseudomonadati</taxon>
        <taxon>Pseudomonadota</taxon>
        <taxon>Gammaproteobacteria</taxon>
        <taxon>Enterobacterales</taxon>
        <taxon>Yersiniaceae</taxon>
        <taxon>Yersinia</taxon>
    </lineage>
</organism>
<protein>
    <submittedName>
        <fullName evidence="1">Uncharacterized protein</fullName>
    </submittedName>
</protein>
<dbReference type="KEGG" id="ypk:y1566"/>
<dbReference type="Proteomes" id="UP000002490">
    <property type="component" value="Chromosome"/>
</dbReference>
<name>Q8CLC9_YERPE</name>
<reference evidence="1 2" key="1">
    <citation type="journal article" date="2002" name="J. Bacteriol.">
        <title>Genome sequence of Yersinia pestis KIM.</title>
        <authorList>
            <person name="Deng W."/>
            <person name="Burland V."/>
            <person name="Plunkett G.III."/>
            <person name="Boutin A."/>
            <person name="Mayhew G.F."/>
            <person name="Liss P."/>
            <person name="Perna N.T."/>
            <person name="Rose D.J."/>
            <person name="Mau B."/>
            <person name="Zhou S."/>
            <person name="Schwartz D.C."/>
            <person name="Fetherston J.D."/>
            <person name="Lindler L.E."/>
            <person name="Brubaker R.R."/>
            <person name="Plana G.V."/>
            <person name="Straley S.C."/>
            <person name="McDonough K.A."/>
            <person name="Nilles M.L."/>
            <person name="Matson J.S."/>
            <person name="Blattner F.R."/>
            <person name="Perry R.D."/>
        </authorList>
    </citation>
    <scope>NUCLEOTIDE SEQUENCE [LARGE SCALE GENOMIC DNA]</scope>
    <source>
        <strain evidence="2">KIM10+ / Biovar Mediaevalis</strain>
    </source>
</reference>
<sequence length="168" mass="19070">MTGSWQKIRQGMMMSLIKSTLIFGVLLVVSFGTLAMSDECKQAYGIFDDAAYFSGKMNVKPGDGKEVTKTNVNVEAFNEWYYRSYDDEWMAVLEKYTKFKGVDDDSVIGISLLAFIETSGLVEFYKSYIDFLTDFPKRTDTYLVSGRVEAAKKKIDDAYKELVGHCNK</sequence>
<proteinExistence type="predicted"/>